<dbReference type="PANTHER" id="PTHR32015">
    <property type="entry name" value="FASTING INDUCED LIPASE"/>
    <property type="match status" value="1"/>
</dbReference>
<dbReference type="InterPro" id="IPR029058">
    <property type="entry name" value="AB_hydrolase_fold"/>
</dbReference>
<organism evidence="1 2">
    <name type="scientific">Gordonia rhizosphera NBRC 16068</name>
    <dbReference type="NCBI Taxonomy" id="1108045"/>
    <lineage>
        <taxon>Bacteria</taxon>
        <taxon>Bacillati</taxon>
        <taxon>Actinomycetota</taxon>
        <taxon>Actinomycetes</taxon>
        <taxon>Mycobacteriales</taxon>
        <taxon>Gordoniaceae</taxon>
        <taxon>Gordonia</taxon>
    </lineage>
</organism>
<gene>
    <name evidence="1" type="primary">lip</name>
    <name evidence="1" type="ORF">GORHZ_047_00240</name>
</gene>
<evidence type="ECO:0000313" key="2">
    <source>
        <dbReference type="Proteomes" id="UP000008363"/>
    </source>
</evidence>
<evidence type="ECO:0000313" key="1">
    <source>
        <dbReference type="EMBL" id="GAB89008.1"/>
    </source>
</evidence>
<dbReference type="GO" id="GO:0016298">
    <property type="term" value="F:lipase activity"/>
    <property type="evidence" value="ECO:0007669"/>
    <property type="project" value="TreeGrafter"/>
</dbReference>
<comment type="caution">
    <text evidence="1">The sequence shown here is derived from an EMBL/GenBank/DDBJ whole genome shotgun (WGS) entry which is preliminary data.</text>
</comment>
<dbReference type="Gene3D" id="3.40.50.1820">
    <property type="entry name" value="alpha/beta hydrolase"/>
    <property type="match status" value="1"/>
</dbReference>
<dbReference type="EMBL" id="BAHC01000047">
    <property type="protein sequence ID" value="GAB89008.1"/>
    <property type="molecule type" value="Genomic_DNA"/>
</dbReference>
<name>K6UZQ3_9ACTN</name>
<dbReference type="eggNOG" id="COG1075">
    <property type="taxonomic scope" value="Bacteria"/>
</dbReference>
<keyword evidence="2" id="KW-1185">Reference proteome</keyword>
<dbReference type="PANTHER" id="PTHR32015:SF1">
    <property type="entry name" value="LIPASE"/>
    <property type="match status" value="1"/>
</dbReference>
<dbReference type="InterPro" id="IPR002918">
    <property type="entry name" value="Lipase_EstA/Esterase_EstB"/>
</dbReference>
<sequence>MVRALLVVVSVGIVVGALAPGRAQGNPVPLPVSYNFLAGIDAELRHPGGSLPGTNDFRCRPTAQHPRPVILVHGSGGGRQTNWATLAPVLANAGYCVFALTYGALSDVWPVSALGGLGVKQDSAWQVKVFADLVLAATGAHQVDIVGHSLGTEIPTYWMKYLGGQGKVAHYVSLAPYWRQGPDEDDARSDMVAIVQRALGIPPRTPDRCAGCVAPPADSNFNRAVRQPTPYLPGVRYTNITTSHDEIVTPYTDGLLAGPPGTHVVNIVVQQGCSLDRSDHLSIVSNRRTAAMVLNALDAAHRRPVPCVAVAPVTGG</sequence>
<proteinExistence type="predicted"/>
<dbReference type="AlphaFoldDB" id="K6UZQ3"/>
<accession>K6UZQ3</accession>
<dbReference type="GO" id="GO:0016042">
    <property type="term" value="P:lipid catabolic process"/>
    <property type="evidence" value="ECO:0007669"/>
    <property type="project" value="InterPro"/>
</dbReference>
<reference evidence="1 2" key="1">
    <citation type="submission" date="2012-08" db="EMBL/GenBank/DDBJ databases">
        <title>Whole genome shotgun sequence of Gordonia rhizosphera NBRC 16068.</title>
        <authorList>
            <person name="Takarada H."/>
            <person name="Isaki S."/>
            <person name="Hosoyama A."/>
            <person name="Tsuchikane K."/>
            <person name="Katsumata H."/>
            <person name="Baba S."/>
            <person name="Ohji S."/>
            <person name="Yamazaki S."/>
            <person name="Fujita N."/>
        </authorList>
    </citation>
    <scope>NUCLEOTIDE SEQUENCE [LARGE SCALE GENOMIC DNA]</scope>
    <source>
        <strain evidence="1 2">NBRC 16068</strain>
    </source>
</reference>
<protein>
    <submittedName>
        <fullName evidence="1">Triacylglycerol lipase</fullName>
    </submittedName>
</protein>
<dbReference type="Proteomes" id="UP000008363">
    <property type="component" value="Unassembled WGS sequence"/>
</dbReference>
<dbReference type="STRING" id="1108045.GORHZ_047_00240"/>
<dbReference type="Pfam" id="PF01674">
    <property type="entry name" value="Lipase_2"/>
    <property type="match status" value="1"/>
</dbReference>
<dbReference type="SUPFAM" id="SSF53474">
    <property type="entry name" value="alpha/beta-Hydrolases"/>
    <property type="match status" value="1"/>
</dbReference>